<feature type="coiled-coil region" evidence="13">
    <location>
        <begin position="161"/>
        <end position="192"/>
    </location>
</feature>
<proteinExistence type="predicted"/>
<reference evidence="18 19" key="1">
    <citation type="submission" date="2019-05" db="EMBL/GenBank/DDBJ databases">
        <title>Arcobacter cibarius and Arcobacter thereius providing challenges in identification an antibiotic susceptibility and Quinolone resistance.</title>
        <authorList>
            <person name="Busch A."/>
            <person name="Hanel I."/>
            <person name="Hotzel H."/>
            <person name="Tomaso H."/>
        </authorList>
    </citation>
    <scope>NUCLEOTIDE SEQUENCE [LARGE SCALE GENOMIC DNA]</scope>
    <source>
        <strain evidence="18 19">16CS0831-2</strain>
    </source>
</reference>
<dbReference type="PROSITE" id="PS50112">
    <property type="entry name" value="PAS"/>
    <property type="match status" value="1"/>
</dbReference>
<dbReference type="RefSeq" id="WP_024776220.1">
    <property type="nucleotide sequence ID" value="NZ_CP043857.1"/>
</dbReference>
<dbReference type="SUPFAM" id="SSF55785">
    <property type="entry name" value="PYP-like sensor domain (PAS domain)"/>
    <property type="match status" value="1"/>
</dbReference>
<dbReference type="EMBL" id="VBUC01000025">
    <property type="protein sequence ID" value="TLS97050.1"/>
    <property type="molecule type" value="Genomic_DNA"/>
</dbReference>
<dbReference type="Pfam" id="PF02518">
    <property type="entry name" value="HATPase_c"/>
    <property type="match status" value="1"/>
</dbReference>
<dbReference type="CDD" id="cd00130">
    <property type="entry name" value="PAS"/>
    <property type="match status" value="1"/>
</dbReference>
<evidence type="ECO:0000313" key="19">
    <source>
        <dbReference type="Proteomes" id="UP000305417"/>
    </source>
</evidence>
<dbReference type="AlphaFoldDB" id="A0A5J6RGJ8"/>
<dbReference type="SUPFAM" id="SSF47384">
    <property type="entry name" value="Homodimeric domain of signal transducing histidine kinase"/>
    <property type="match status" value="1"/>
</dbReference>
<dbReference type="GO" id="GO:0030295">
    <property type="term" value="F:protein kinase activator activity"/>
    <property type="evidence" value="ECO:0007669"/>
    <property type="project" value="TreeGrafter"/>
</dbReference>
<feature type="transmembrane region" description="Helical" evidence="14">
    <location>
        <begin position="6"/>
        <end position="25"/>
    </location>
</feature>
<accession>A0A5J6RGJ8</accession>
<evidence type="ECO:0000256" key="4">
    <source>
        <dbReference type="ARBA" id="ARBA00022553"/>
    </source>
</evidence>
<dbReference type="STRING" id="1442598.GCA_000522465_02152"/>
<evidence type="ECO:0000256" key="1">
    <source>
        <dbReference type="ARBA" id="ARBA00000085"/>
    </source>
</evidence>
<dbReference type="Gene3D" id="1.10.287.130">
    <property type="match status" value="1"/>
</dbReference>
<feature type="domain" description="PAS" evidence="16">
    <location>
        <begin position="44"/>
        <end position="86"/>
    </location>
</feature>
<evidence type="ECO:0000256" key="7">
    <source>
        <dbReference type="ARBA" id="ARBA00022741"/>
    </source>
</evidence>
<dbReference type="Gene3D" id="3.30.450.20">
    <property type="entry name" value="PAS domain"/>
    <property type="match status" value="1"/>
</dbReference>
<keyword evidence="7" id="KW-0547">Nucleotide-binding</keyword>
<keyword evidence="11" id="KW-0902">Two-component regulatory system</keyword>
<dbReference type="InterPro" id="IPR000014">
    <property type="entry name" value="PAS"/>
</dbReference>
<dbReference type="GO" id="GO:0016020">
    <property type="term" value="C:membrane"/>
    <property type="evidence" value="ECO:0007669"/>
    <property type="project" value="UniProtKB-SubCell"/>
</dbReference>
<evidence type="ECO:0000256" key="9">
    <source>
        <dbReference type="ARBA" id="ARBA00022840"/>
    </source>
</evidence>
<comment type="subcellular location">
    <subcellularLocation>
        <location evidence="2">Membrane</location>
        <topology evidence="2">Multi-pass membrane protein</topology>
    </subcellularLocation>
</comment>
<dbReference type="InterPro" id="IPR035965">
    <property type="entry name" value="PAS-like_dom_sf"/>
</dbReference>
<keyword evidence="19" id="KW-1185">Reference proteome</keyword>
<dbReference type="GO" id="GO:0006355">
    <property type="term" value="P:regulation of DNA-templated transcription"/>
    <property type="evidence" value="ECO:0007669"/>
    <property type="project" value="InterPro"/>
</dbReference>
<feature type="domain" description="Histidine kinase" evidence="15">
    <location>
        <begin position="215"/>
        <end position="430"/>
    </location>
</feature>
<evidence type="ECO:0000256" key="3">
    <source>
        <dbReference type="ARBA" id="ARBA00012438"/>
    </source>
</evidence>
<comment type="catalytic activity">
    <reaction evidence="1">
        <text>ATP + protein L-histidine = ADP + protein N-phospho-L-histidine.</text>
        <dbReference type="EC" id="2.7.13.3"/>
    </reaction>
</comment>
<dbReference type="InterPro" id="IPR013767">
    <property type="entry name" value="PAS_fold"/>
</dbReference>
<dbReference type="Gene3D" id="3.30.565.10">
    <property type="entry name" value="Histidine kinase-like ATPase, C-terminal domain"/>
    <property type="match status" value="1"/>
</dbReference>
<evidence type="ECO:0000256" key="6">
    <source>
        <dbReference type="ARBA" id="ARBA00022692"/>
    </source>
</evidence>
<dbReference type="PANTHER" id="PTHR42878:SF7">
    <property type="entry name" value="SENSOR HISTIDINE KINASE GLRK"/>
    <property type="match status" value="1"/>
</dbReference>
<keyword evidence="13" id="KW-0175">Coiled coil</keyword>
<keyword evidence="10 14" id="KW-1133">Transmembrane helix</keyword>
<dbReference type="GO" id="GO:0000156">
    <property type="term" value="F:phosphorelay response regulator activity"/>
    <property type="evidence" value="ECO:0007669"/>
    <property type="project" value="TreeGrafter"/>
</dbReference>
<dbReference type="PRINTS" id="PR00344">
    <property type="entry name" value="BCTRLSENSOR"/>
</dbReference>
<dbReference type="GO" id="GO:0005524">
    <property type="term" value="F:ATP binding"/>
    <property type="evidence" value="ECO:0007669"/>
    <property type="project" value="UniProtKB-KW"/>
</dbReference>
<keyword evidence="4" id="KW-0597">Phosphoprotein</keyword>
<keyword evidence="6 14" id="KW-0812">Transmembrane</keyword>
<evidence type="ECO:0000256" key="8">
    <source>
        <dbReference type="ARBA" id="ARBA00022777"/>
    </source>
</evidence>
<evidence type="ECO:0000256" key="2">
    <source>
        <dbReference type="ARBA" id="ARBA00004141"/>
    </source>
</evidence>
<dbReference type="SMART" id="SM00387">
    <property type="entry name" value="HATPase_c"/>
    <property type="match status" value="1"/>
</dbReference>
<dbReference type="InterPro" id="IPR050351">
    <property type="entry name" value="BphY/WalK/GraS-like"/>
</dbReference>
<name>A0A5J6RGJ8_9BACT</name>
<dbReference type="GO" id="GO:0000155">
    <property type="term" value="F:phosphorelay sensor kinase activity"/>
    <property type="evidence" value="ECO:0007669"/>
    <property type="project" value="InterPro"/>
</dbReference>
<sequence length="430" mass="50196">MEREFFISFTFIFIIVIIILICWIIKLKDETKKKNDVQEKLELSEEKYRVLFDIAPVLLDAFDENGKVILWNKECEKVFGWTLNELQEHKKPISLFYDDENIQNQVLEDLTKESKEYKVWFPKRKDGKNLVVKWANIRLPNGELIHMGYDITEQKENEKLLEQNTLTLEFAKNELEILNNSLEKRIKSEIEKSTKQQALIMEQSKLVQMGEMIQNIAHQWRQPLSQINSTLMLLDVYLNKKNCMNDVVEEKISEIEELTSYLSHTIDDFQNFFKPNKHKTLFKISDALHKSLNIVKGQIDFHKIEIVDNINKDLEINGQKEELQQVLLVLINNAIDALVLNKISNPKIVFGNILENNILTIIVEDNALGIKEENIKRIFEPYFTTKYKSKGTGVGLYIAKMILQNSLYGDLSVENINDGARFKIKLEGVL</sequence>
<reference evidence="17 20" key="2">
    <citation type="submission" date="2020-05" db="EMBL/GenBank/DDBJ databases">
        <title>Complete genome sequencing of Campylobacter and Arcobacter type strains.</title>
        <authorList>
            <person name="Miller W.G."/>
            <person name="Yee E."/>
        </authorList>
    </citation>
    <scope>NUCLEOTIDE SEQUENCE [LARGE SCALE GENOMIC DNA]</scope>
    <source>
        <strain evidence="17 20">LMG 21996</strain>
    </source>
</reference>
<dbReference type="Proteomes" id="UP000509513">
    <property type="component" value="Chromosome"/>
</dbReference>
<dbReference type="EC" id="2.7.13.3" evidence="3"/>
<dbReference type="InterPro" id="IPR004358">
    <property type="entry name" value="Sig_transdc_His_kin-like_C"/>
</dbReference>
<dbReference type="OrthoDB" id="174578at2"/>
<dbReference type="Pfam" id="PF00989">
    <property type="entry name" value="PAS"/>
    <property type="match status" value="1"/>
</dbReference>
<keyword evidence="8 17" id="KW-0418">Kinase</keyword>
<evidence type="ECO:0000256" key="14">
    <source>
        <dbReference type="SAM" id="Phobius"/>
    </source>
</evidence>
<dbReference type="Proteomes" id="UP000305417">
    <property type="component" value="Unassembled WGS sequence"/>
</dbReference>
<evidence type="ECO:0000256" key="11">
    <source>
        <dbReference type="ARBA" id="ARBA00023012"/>
    </source>
</evidence>
<protein>
    <recommendedName>
        <fullName evidence="3">histidine kinase</fullName>
        <ecNumber evidence="3">2.7.13.3</ecNumber>
    </recommendedName>
</protein>
<dbReference type="SUPFAM" id="SSF55874">
    <property type="entry name" value="ATPase domain of HSP90 chaperone/DNA topoisomerase II/histidine kinase"/>
    <property type="match status" value="1"/>
</dbReference>
<dbReference type="EMBL" id="CP054051">
    <property type="protein sequence ID" value="QKJ27368.1"/>
    <property type="molecule type" value="Genomic_DNA"/>
</dbReference>
<evidence type="ECO:0000256" key="10">
    <source>
        <dbReference type="ARBA" id="ARBA00022989"/>
    </source>
</evidence>
<evidence type="ECO:0000259" key="16">
    <source>
        <dbReference type="PROSITE" id="PS50112"/>
    </source>
</evidence>
<dbReference type="PROSITE" id="PS50109">
    <property type="entry name" value="HIS_KIN"/>
    <property type="match status" value="1"/>
</dbReference>
<dbReference type="KEGG" id="acib:ACBT_1467"/>
<dbReference type="InterPro" id="IPR005467">
    <property type="entry name" value="His_kinase_dom"/>
</dbReference>
<evidence type="ECO:0000256" key="12">
    <source>
        <dbReference type="ARBA" id="ARBA00023136"/>
    </source>
</evidence>
<dbReference type="InterPro" id="IPR003594">
    <property type="entry name" value="HATPase_dom"/>
</dbReference>
<dbReference type="SMART" id="SM00091">
    <property type="entry name" value="PAS"/>
    <property type="match status" value="1"/>
</dbReference>
<dbReference type="InterPro" id="IPR036890">
    <property type="entry name" value="HATPase_C_sf"/>
</dbReference>
<dbReference type="PANTHER" id="PTHR42878">
    <property type="entry name" value="TWO-COMPONENT HISTIDINE KINASE"/>
    <property type="match status" value="1"/>
</dbReference>
<dbReference type="NCBIfam" id="TIGR00229">
    <property type="entry name" value="sensory_box"/>
    <property type="match status" value="1"/>
</dbReference>
<keyword evidence="9" id="KW-0067">ATP-binding</keyword>
<dbReference type="InterPro" id="IPR036097">
    <property type="entry name" value="HisK_dim/P_sf"/>
</dbReference>
<dbReference type="GO" id="GO:0007234">
    <property type="term" value="P:osmosensory signaling via phosphorelay pathway"/>
    <property type="evidence" value="ECO:0007669"/>
    <property type="project" value="TreeGrafter"/>
</dbReference>
<evidence type="ECO:0000259" key="15">
    <source>
        <dbReference type="PROSITE" id="PS50109"/>
    </source>
</evidence>
<evidence type="ECO:0000256" key="5">
    <source>
        <dbReference type="ARBA" id="ARBA00022679"/>
    </source>
</evidence>
<keyword evidence="5" id="KW-0808">Transferase</keyword>
<dbReference type="InterPro" id="IPR003661">
    <property type="entry name" value="HisK_dim/P_dom"/>
</dbReference>
<dbReference type="CDD" id="cd00082">
    <property type="entry name" value="HisKA"/>
    <property type="match status" value="1"/>
</dbReference>
<evidence type="ECO:0000313" key="17">
    <source>
        <dbReference type="EMBL" id="QKJ27368.1"/>
    </source>
</evidence>
<keyword evidence="12 14" id="KW-0472">Membrane</keyword>
<organism evidence="17 20">
    <name type="scientific">Aliarcobacter cibarius</name>
    <dbReference type="NCBI Taxonomy" id="255507"/>
    <lineage>
        <taxon>Bacteria</taxon>
        <taxon>Pseudomonadati</taxon>
        <taxon>Campylobacterota</taxon>
        <taxon>Epsilonproteobacteria</taxon>
        <taxon>Campylobacterales</taxon>
        <taxon>Arcobacteraceae</taxon>
        <taxon>Aliarcobacter</taxon>
    </lineage>
</organism>
<evidence type="ECO:0000313" key="20">
    <source>
        <dbReference type="Proteomes" id="UP000509513"/>
    </source>
</evidence>
<evidence type="ECO:0000313" key="18">
    <source>
        <dbReference type="EMBL" id="TLS97050.1"/>
    </source>
</evidence>
<evidence type="ECO:0000256" key="13">
    <source>
        <dbReference type="SAM" id="Coils"/>
    </source>
</evidence>
<gene>
    <name evidence="17" type="ORF">ACBT_1467</name>
    <name evidence="18" type="ORF">FE247_09020</name>
</gene>